<proteinExistence type="inferred from homology"/>
<dbReference type="RefSeq" id="WP_255921994.1">
    <property type="nucleotide sequence ID" value="NZ_JANFNG010000018.1"/>
</dbReference>
<dbReference type="GO" id="GO:0016787">
    <property type="term" value="F:hydrolase activity"/>
    <property type="evidence" value="ECO:0007669"/>
    <property type="project" value="UniProtKB-KW"/>
</dbReference>
<dbReference type="Proteomes" id="UP001057702">
    <property type="component" value="Unassembled WGS sequence"/>
</dbReference>
<feature type="signal peptide" evidence="4">
    <location>
        <begin position="1"/>
        <end position="29"/>
    </location>
</feature>
<evidence type="ECO:0000256" key="1">
    <source>
        <dbReference type="ARBA" id="ARBA00010088"/>
    </source>
</evidence>
<evidence type="ECO:0000313" key="6">
    <source>
        <dbReference type="EMBL" id="MCQ4083078.1"/>
    </source>
</evidence>
<accession>A0ABT1Q138</accession>
<name>A0ABT1Q138_9ACTN</name>
<dbReference type="Pfam" id="PF08386">
    <property type="entry name" value="Abhydrolase_4"/>
    <property type="match status" value="1"/>
</dbReference>
<dbReference type="InterPro" id="IPR013595">
    <property type="entry name" value="Pept_S33_TAP-like_C"/>
</dbReference>
<dbReference type="PANTHER" id="PTHR43248">
    <property type="entry name" value="2-SUCCINYL-6-HYDROXY-2,4-CYCLOHEXADIENE-1-CARBOXYLATE SYNTHASE"/>
    <property type="match status" value="1"/>
</dbReference>
<keyword evidence="3 6" id="KW-0378">Hydrolase</keyword>
<reference evidence="6" key="1">
    <citation type="submission" date="2022-06" db="EMBL/GenBank/DDBJ databases">
        <title>Draft genome sequence of Streptomyces sp. RB6PN25 isolated from peat swamp forest in Thailand.</title>
        <authorList>
            <person name="Duangmal K."/>
            <person name="Klaysubun C."/>
        </authorList>
    </citation>
    <scope>NUCLEOTIDE SEQUENCE</scope>
    <source>
        <strain evidence="6">RB6PN25</strain>
    </source>
</reference>
<evidence type="ECO:0000256" key="2">
    <source>
        <dbReference type="ARBA" id="ARBA00022729"/>
    </source>
</evidence>
<dbReference type="PANTHER" id="PTHR43248:SF29">
    <property type="entry name" value="TRIPEPTIDYL AMINOPEPTIDASE"/>
    <property type="match status" value="1"/>
</dbReference>
<organism evidence="6 7">
    <name type="scientific">Streptomyces humicola</name>
    <dbReference type="NCBI Taxonomy" id="2953240"/>
    <lineage>
        <taxon>Bacteria</taxon>
        <taxon>Bacillati</taxon>
        <taxon>Actinomycetota</taxon>
        <taxon>Actinomycetes</taxon>
        <taxon>Kitasatosporales</taxon>
        <taxon>Streptomycetaceae</taxon>
        <taxon>Streptomyces</taxon>
    </lineage>
</organism>
<evidence type="ECO:0000256" key="4">
    <source>
        <dbReference type="SAM" id="SignalP"/>
    </source>
</evidence>
<feature type="domain" description="Peptidase S33 tripeptidyl aminopeptidase-like C-terminal" evidence="5">
    <location>
        <begin position="416"/>
        <end position="518"/>
    </location>
</feature>
<keyword evidence="2 4" id="KW-0732">Signal</keyword>
<evidence type="ECO:0000313" key="7">
    <source>
        <dbReference type="Proteomes" id="UP001057702"/>
    </source>
</evidence>
<dbReference type="Gene3D" id="3.40.50.1820">
    <property type="entry name" value="alpha/beta hydrolase"/>
    <property type="match status" value="1"/>
</dbReference>
<comment type="similarity">
    <text evidence="1">Belongs to the peptidase S33 family.</text>
</comment>
<gene>
    <name evidence="6" type="ORF">NGB36_21325</name>
</gene>
<evidence type="ECO:0000256" key="3">
    <source>
        <dbReference type="ARBA" id="ARBA00022801"/>
    </source>
</evidence>
<dbReference type="InterPro" id="IPR051601">
    <property type="entry name" value="Serine_prot/Carboxylest_S33"/>
</dbReference>
<dbReference type="InterPro" id="IPR029058">
    <property type="entry name" value="AB_hydrolase_fold"/>
</dbReference>
<sequence>MRAAALYGGVAAVALAGFAALSTAPAAPAAPASSDPATVADERGVAVAAAQAQATGVKFGPCAPATGLPRPIRCGTVSVPLDYAHPEGTRIALTVSRLAATGPAVRRQGALVYNPGGPGASGLYFPMYALRHLRGWAHLARAYDFVGFDPRGVGRSEAISCESPAQFTKAPTPDPDPVTQADKERRIAAAKAYADGCERRSGRMLPYLTTANNARDLDVIRAALGEPQLNFLGASYGTYLGEVYAALFPGHVRRMVLDSVVDPAPDRIWYRANLDQDLAFQRRWLDWCSWVARHDAIYHLGTTPQAVQRAYDRVRTAVDKHPAGGVIGGGELQAAYLNAGYYDQTWPKLAKALSAYVHGRPEELVAQAAPNQAHAAAAAENENAVYTAVECADGPWPRSFATWDRDNSSLARRAPFETWGNAWMNLPCAYWRAPSGTPVDVSLAPGELPPVLMLAAERDAATPYAGALDAHRRLPDSVLVTEKGSGSHGISGGPNRCVNAHVDAYLLHGDTFDGDVTCDPHPQPQP</sequence>
<feature type="chain" id="PRO_5045484495" evidence="4">
    <location>
        <begin position="30"/>
        <end position="526"/>
    </location>
</feature>
<keyword evidence="7" id="KW-1185">Reference proteome</keyword>
<comment type="caution">
    <text evidence="6">The sequence shown here is derived from an EMBL/GenBank/DDBJ whole genome shotgun (WGS) entry which is preliminary data.</text>
</comment>
<dbReference type="SUPFAM" id="SSF53474">
    <property type="entry name" value="alpha/beta-Hydrolases"/>
    <property type="match status" value="1"/>
</dbReference>
<dbReference type="EMBL" id="JANFNG010000018">
    <property type="protein sequence ID" value="MCQ4083078.1"/>
    <property type="molecule type" value="Genomic_DNA"/>
</dbReference>
<evidence type="ECO:0000259" key="5">
    <source>
        <dbReference type="Pfam" id="PF08386"/>
    </source>
</evidence>
<protein>
    <submittedName>
        <fullName evidence="6">Alpha/beta hydrolase</fullName>
    </submittedName>
</protein>